<keyword evidence="3" id="KW-1185">Reference proteome</keyword>
<dbReference type="SUPFAM" id="SSF47413">
    <property type="entry name" value="lambda repressor-like DNA-binding domains"/>
    <property type="match status" value="1"/>
</dbReference>
<proteinExistence type="predicted"/>
<dbReference type="RefSeq" id="WP_103921516.1">
    <property type="nucleotide sequence ID" value="NZ_FMSV02000542.1"/>
</dbReference>
<organism evidence="2 3">
    <name type="scientific">Candidatus Venteria ishoeyi</name>
    <dbReference type="NCBI Taxonomy" id="1899563"/>
    <lineage>
        <taxon>Bacteria</taxon>
        <taxon>Pseudomonadati</taxon>
        <taxon>Pseudomonadota</taxon>
        <taxon>Gammaproteobacteria</taxon>
        <taxon>Thiotrichales</taxon>
        <taxon>Thiotrichaceae</taxon>
        <taxon>Venteria</taxon>
    </lineage>
</organism>
<dbReference type="Proteomes" id="UP000236724">
    <property type="component" value="Unassembled WGS sequence"/>
</dbReference>
<dbReference type="AlphaFoldDB" id="A0A1H6FET0"/>
<gene>
    <name evidence="2" type="ORF">MBHS_03808</name>
</gene>
<sequence>MYHYKDCGLPNIYLKNGYIIEVHGEYGKLVSIEQLENLHDTIGLHIVKNSTKLMSGIEFRFLRIELDLSQVALGKLIGVSDQTIANYEKESPQEMADKFLRVIYMEKVCGNLDVIKILEHLNELDRMVGLDKDVALEEINDNWKIAA</sequence>
<evidence type="ECO:0000313" key="2">
    <source>
        <dbReference type="EMBL" id="SEH07921.1"/>
    </source>
</evidence>
<name>A0A1H6FET0_9GAMM</name>
<accession>A0A1H6FET0</accession>
<dbReference type="EMBL" id="FMSV02000542">
    <property type="protein sequence ID" value="SEH07921.1"/>
    <property type="molecule type" value="Genomic_DNA"/>
</dbReference>
<evidence type="ECO:0000313" key="3">
    <source>
        <dbReference type="Proteomes" id="UP000236724"/>
    </source>
</evidence>
<dbReference type="Gene3D" id="1.10.260.40">
    <property type="entry name" value="lambda repressor-like DNA-binding domains"/>
    <property type="match status" value="1"/>
</dbReference>
<evidence type="ECO:0000259" key="1">
    <source>
        <dbReference type="PROSITE" id="PS50943"/>
    </source>
</evidence>
<dbReference type="GO" id="GO:0003677">
    <property type="term" value="F:DNA binding"/>
    <property type="evidence" value="ECO:0007669"/>
    <property type="project" value="InterPro"/>
</dbReference>
<dbReference type="CDD" id="cd00093">
    <property type="entry name" value="HTH_XRE"/>
    <property type="match status" value="1"/>
</dbReference>
<dbReference type="PROSITE" id="PS50943">
    <property type="entry name" value="HTH_CROC1"/>
    <property type="match status" value="1"/>
</dbReference>
<dbReference type="InterPro" id="IPR001387">
    <property type="entry name" value="Cro/C1-type_HTH"/>
</dbReference>
<dbReference type="InterPro" id="IPR010982">
    <property type="entry name" value="Lambda_DNA-bd_dom_sf"/>
</dbReference>
<dbReference type="OrthoDB" id="7365244at2"/>
<feature type="domain" description="HTH cro/C1-type" evidence="1">
    <location>
        <begin position="59"/>
        <end position="124"/>
    </location>
</feature>
<reference evidence="2 3" key="1">
    <citation type="submission" date="2016-10" db="EMBL/GenBank/DDBJ databases">
        <authorList>
            <person name="de Groot N.N."/>
        </authorList>
    </citation>
    <scope>NUCLEOTIDE SEQUENCE [LARGE SCALE GENOMIC DNA]</scope>
    <source>
        <strain evidence="2">MBHS1</strain>
    </source>
</reference>
<dbReference type="Pfam" id="PF01381">
    <property type="entry name" value="HTH_3"/>
    <property type="match status" value="1"/>
</dbReference>
<protein>
    <recommendedName>
        <fullName evidence="1">HTH cro/C1-type domain-containing protein</fullName>
    </recommendedName>
</protein>